<protein>
    <submittedName>
        <fullName evidence="1">Uncharacterized protein</fullName>
    </submittedName>
</protein>
<name>A0A397J3Q3_9GLOM</name>
<comment type="caution">
    <text evidence="1">The sequence shown here is derived from an EMBL/GenBank/DDBJ whole genome shotgun (WGS) entry which is preliminary data.</text>
</comment>
<dbReference type="EMBL" id="PQFF01000109">
    <property type="protein sequence ID" value="RHZ81572.1"/>
    <property type="molecule type" value="Genomic_DNA"/>
</dbReference>
<organism evidence="1 2">
    <name type="scientific">Diversispora epigaea</name>
    <dbReference type="NCBI Taxonomy" id="1348612"/>
    <lineage>
        <taxon>Eukaryota</taxon>
        <taxon>Fungi</taxon>
        <taxon>Fungi incertae sedis</taxon>
        <taxon>Mucoromycota</taxon>
        <taxon>Glomeromycotina</taxon>
        <taxon>Glomeromycetes</taxon>
        <taxon>Diversisporales</taxon>
        <taxon>Diversisporaceae</taxon>
        <taxon>Diversispora</taxon>
    </lineage>
</organism>
<gene>
    <name evidence="1" type="ORF">Glove_117g359</name>
</gene>
<evidence type="ECO:0000313" key="2">
    <source>
        <dbReference type="Proteomes" id="UP000266861"/>
    </source>
</evidence>
<reference evidence="1 2" key="1">
    <citation type="submission" date="2018-08" db="EMBL/GenBank/DDBJ databases">
        <title>Genome and evolution of the arbuscular mycorrhizal fungus Diversispora epigaea (formerly Glomus versiforme) and its bacterial endosymbionts.</title>
        <authorList>
            <person name="Sun X."/>
            <person name="Fei Z."/>
            <person name="Harrison M."/>
        </authorList>
    </citation>
    <scope>NUCLEOTIDE SEQUENCE [LARGE SCALE GENOMIC DNA]</scope>
    <source>
        <strain evidence="1 2">IT104</strain>
    </source>
</reference>
<dbReference type="AlphaFoldDB" id="A0A397J3Q3"/>
<evidence type="ECO:0000313" key="1">
    <source>
        <dbReference type="EMBL" id="RHZ81572.1"/>
    </source>
</evidence>
<accession>A0A397J3Q3</accession>
<dbReference type="Proteomes" id="UP000266861">
    <property type="component" value="Unassembled WGS sequence"/>
</dbReference>
<keyword evidence="2" id="KW-1185">Reference proteome</keyword>
<proteinExistence type="predicted"/>
<dbReference type="STRING" id="1348612.A0A397J3Q3"/>
<dbReference type="OrthoDB" id="2447506at2759"/>
<sequence>MTHQIQIMEHDFWWDELAESESLDVTFLSGHRARTTQINMTSNIIVSTIQFEFDSWRPSNKLKKLYNHFTNTVLNQFPCIPYSYCSRLLYPSDAKWIIYDSTETYPLIEVFPNVPLQN</sequence>